<evidence type="ECO:0000313" key="2">
    <source>
        <dbReference type="Proteomes" id="UP000186601"/>
    </source>
</evidence>
<dbReference type="STRING" id="98765.A0A2R6R101"/>
<dbReference type="OrthoDB" id="2804258at2759"/>
<sequence length="216" mass="24791">MAAEVDNQQYYHLEYLDFPEPPVQNSGSVTVTSLLSAVEKGERVDIPLPRHPRIGRKNYIFRYNPLHDLESLWWIAIYFLVNKEITCNNEEEPSSSDPDISWRATIEQRAHAEALFYHNQPRVNVMLAFGRDFEYIISTLSPSLQPIAFILDDVRKLLIGGYQRAERNPETIDHTAADGLHEYFITAFFEIAGDLADQSLVVHPFVDLPSTSMDHE</sequence>
<accession>A0A2R6R101</accession>
<organism evidence="1 2">
    <name type="scientific">Hermanssonia centrifuga</name>
    <dbReference type="NCBI Taxonomy" id="98765"/>
    <lineage>
        <taxon>Eukaryota</taxon>
        <taxon>Fungi</taxon>
        <taxon>Dikarya</taxon>
        <taxon>Basidiomycota</taxon>
        <taxon>Agaricomycotina</taxon>
        <taxon>Agaricomycetes</taxon>
        <taxon>Polyporales</taxon>
        <taxon>Meruliaceae</taxon>
        <taxon>Hermanssonia</taxon>
    </lineage>
</organism>
<evidence type="ECO:0008006" key="3">
    <source>
        <dbReference type="Google" id="ProtNLM"/>
    </source>
</evidence>
<proteinExistence type="predicted"/>
<keyword evidence="2" id="KW-1185">Reference proteome</keyword>
<comment type="caution">
    <text evidence="1">The sequence shown here is derived from an EMBL/GenBank/DDBJ whole genome shotgun (WGS) entry which is preliminary data.</text>
</comment>
<reference evidence="1 2" key="1">
    <citation type="submission" date="2018-02" db="EMBL/GenBank/DDBJ databases">
        <title>Genome sequence of the basidiomycete white-rot fungus Phlebia centrifuga.</title>
        <authorList>
            <person name="Granchi Z."/>
            <person name="Peng M."/>
            <person name="de Vries R.P."/>
            <person name="Hilden K."/>
            <person name="Makela M.R."/>
            <person name="Grigoriev I."/>
            <person name="Riley R."/>
        </authorList>
    </citation>
    <scope>NUCLEOTIDE SEQUENCE [LARGE SCALE GENOMIC DNA]</scope>
    <source>
        <strain evidence="1 2">FBCC195</strain>
    </source>
</reference>
<dbReference type="Proteomes" id="UP000186601">
    <property type="component" value="Unassembled WGS sequence"/>
</dbReference>
<dbReference type="EMBL" id="MLYV02000285">
    <property type="protein sequence ID" value="PSS18912.1"/>
    <property type="molecule type" value="Genomic_DNA"/>
</dbReference>
<dbReference type="AlphaFoldDB" id="A0A2R6R101"/>
<protein>
    <recommendedName>
        <fullName evidence="3">Fungal-type protein kinase domain-containing protein</fullName>
    </recommendedName>
</protein>
<name>A0A2R6R101_9APHY</name>
<gene>
    <name evidence="1" type="ORF">PHLCEN_2v3172</name>
</gene>
<evidence type="ECO:0000313" key="1">
    <source>
        <dbReference type="EMBL" id="PSS18912.1"/>
    </source>
</evidence>